<dbReference type="AlphaFoldDB" id="A0A8J5XP82"/>
<protein>
    <submittedName>
        <fullName evidence="4">Uncharacterized protein</fullName>
    </submittedName>
</protein>
<comment type="caution">
    <text evidence="4">The sequence shown here is derived from an EMBL/GenBank/DDBJ whole genome shotgun (WGS) entry which is preliminary data.</text>
</comment>
<feature type="region of interest" description="Disordered" evidence="3">
    <location>
        <begin position="586"/>
        <end position="605"/>
    </location>
</feature>
<dbReference type="PROSITE" id="PS51450">
    <property type="entry name" value="LRR"/>
    <property type="match status" value="5"/>
</dbReference>
<dbReference type="Pfam" id="PF12799">
    <property type="entry name" value="LRR_4"/>
    <property type="match status" value="1"/>
</dbReference>
<proteinExistence type="predicted"/>
<feature type="compositionally biased region" description="Basic and acidic residues" evidence="3">
    <location>
        <begin position="513"/>
        <end position="525"/>
    </location>
</feature>
<dbReference type="PANTHER" id="PTHR45973:SF8">
    <property type="entry name" value="LEUCINE-RICH REPEAT-CONTAINING PROTEIN 49"/>
    <property type="match status" value="1"/>
</dbReference>
<dbReference type="InterPro" id="IPR025875">
    <property type="entry name" value="Leu-rich_rpt_4"/>
</dbReference>
<dbReference type="Pfam" id="PF14580">
    <property type="entry name" value="LRR_9"/>
    <property type="match status" value="1"/>
</dbReference>
<gene>
    <name evidence="4" type="ORF">KFE25_000775</name>
</gene>
<keyword evidence="1" id="KW-0433">Leucine-rich repeat</keyword>
<name>A0A8J5XP82_DIALT</name>
<evidence type="ECO:0000256" key="3">
    <source>
        <dbReference type="SAM" id="MobiDB-lite"/>
    </source>
</evidence>
<dbReference type="InterPro" id="IPR032675">
    <property type="entry name" value="LRR_dom_sf"/>
</dbReference>
<dbReference type="SMART" id="SM00365">
    <property type="entry name" value="LRR_SD22"/>
    <property type="match status" value="4"/>
</dbReference>
<sequence length="871" mass="89703">MERGALDAQTASLLDRIIASHRPPAGGAPAVVRPLSAARAGKLTALLQATAPKQHAVGASASARSGIASGALRRPLSASRADSGAARAATVACRADASLSAALAAHQRSDAERASSLERLNLDGRGLTVCPLLEGEERLRVLNLQNNQISWISHLKTLPNLIFLDLYNNGIRHISALEHVPSLRVLMLGRNRVAKIERLDALVRLDVLDLHGNCIQQLENLDHLSELRVLNVAGNQLRALDGLQGLTALTELNARRNAISHVSQHAPHGAPSLQRVILSGNLIETLDRFRPLLRLQHLVELALDGNPCASLPLYAATIAAALPRLQTLDNRQMRRGAGGAGGRGGAAAAAAVTAAPTAANSSVGAAAAAGGAAACGCAQPASAAKLADAHSMRGPGYDNSEETRSSRGDGDTHDGGTHDGGTHDGGARGHDDGARGHDGGAHGHDGGAHGHDGGARGHDGGARGHDDGARGHDGGAHGHDGGARGHDGGAAHCDERAAEPAPVDAAQLPSSSERGRKEDGAKMRDGASAGDGVRDAPSLVDGRPPSPPTAPTAAPTEPQQPVGPISPTDVRLAHARLRAIERARASYRARRAGEPASPPAPPPTVFAGDFEPATWASVQADALVLYGDYEEPPLPDGARHGARGAREARTALGRLDGVSRASLHYMSYSHLLIYWLPRLRRIGALARLELIDCSIDSMRELYAVLPSLTRLEQLTISAEDPPAPAPSADRTPPPDSRGAHTHPMFRACAISLLPLLAVLNGSSVDGAERAVAELRCAALNRLTLEPPPAAGASAAAMSPARGARAGGARDGAAATDAVRAQSGALVSAALQHALAIEAKLRALDAQWADALRPHMQRAIHEAAGGLGAPAG</sequence>
<feature type="compositionally biased region" description="Pro residues" evidence="3">
    <location>
        <begin position="721"/>
        <end position="735"/>
    </location>
</feature>
<evidence type="ECO:0000256" key="2">
    <source>
        <dbReference type="ARBA" id="ARBA00022737"/>
    </source>
</evidence>
<reference evidence="4" key="1">
    <citation type="submission" date="2021-05" db="EMBL/GenBank/DDBJ databases">
        <title>The genome of the haptophyte Pavlova lutheri (Diacronema luteri, Pavlovales) - a model for lipid biosynthesis in eukaryotic algae.</title>
        <authorList>
            <person name="Hulatt C.J."/>
            <person name="Posewitz M.C."/>
        </authorList>
    </citation>
    <scope>NUCLEOTIDE SEQUENCE</scope>
    <source>
        <strain evidence="4">NIVA-4/92</strain>
    </source>
</reference>
<feature type="compositionally biased region" description="Low complexity" evidence="3">
    <location>
        <begin position="551"/>
        <end position="560"/>
    </location>
</feature>
<dbReference type="EMBL" id="JAGTXO010000006">
    <property type="protein sequence ID" value="KAG8467459.1"/>
    <property type="molecule type" value="Genomic_DNA"/>
</dbReference>
<dbReference type="SMART" id="SM00369">
    <property type="entry name" value="LRR_TYP"/>
    <property type="match status" value="5"/>
</dbReference>
<accession>A0A8J5XP82</accession>
<feature type="compositionally biased region" description="Basic and acidic residues" evidence="3">
    <location>
        <begin position="401"/>
        <end position="498"/>
    </location>
</feature>
<feature type="region of interest" description="Disordered" evidence="3">
    <location>
        <begin position="389"/>
        <end position="567"/>
    </location>
</feature>
<dbReference type="Proteomes" id="UP000751190">
    <property type="component" value="Unassembled WGS sequence"/>
</dbReference>
<organism evidence="4 5">
    <name type="scientific">Diacronema lutheri</name>
    <name type="common">Unicellular marine alga</name>
    <name type="synonym">Monochrysis lutheri</name>
    <dbReference type="NCBI Taxonomy" id="2081491"/>
    <lineage>
        <taxon>Eukaryota</taxon>
        <taxon>Haptista</taxon>
        <taxon>Haptophyta</taxon>
        <taxon>Pavlovophyceae</taxon>
        <taxon>Pavlovales</taxon>
        <taxon>Pavlovaceae</taxon>
        <taxon>Diacronema</taxon>
    </lineage>
</organism>
<dbReference type="InterPro" id="IPR003591">
    <property type="entry name" value="Leu-rich_rpt_typical-subtyp"/>
</dbReference>
<dbReference type="Gene3D" id="3.80.10.10">
    <property type="entry name" value="Ribonuclease Inhibitor"/>
    <property type="match status" value="2"/>
</dbReference>
<keyword evidence="2" id="KW-0677">Repeat</keyword>
<keyword evidence="5" id="KW-1185">Reference proteome</keyword>
<dbReference type="PANTHER" id="PTHR45973">
    <property type="entry name" value="PROTEIN PHOSPHATASE 1 REGULATORY SUBUNIT SDS22-RELATED"/>
    <property type="match status" value="1"/>
</dbReference>
<dbReference type="SUPFAM" id="SSF52058">
    <property type="entry name" value="L domain-like"/>
    <property type="match status" value="1"/>
</dbReference>
<evidence type="ECO:0000313" key="5">
    <source>
        <dbReference type="Proteomes" id="UP000751190"/>
    </source>
</evidence>
<dbReference type="OrthoDB" id="1939344at2759"/>
<feature type="region of interest" description="Disordered" evidence="3">
    <location>
        <begin position="717"/>
        <end position="740"/>
    </location>
</feature>
<evidence type="ECO:0000256" key="1">
    <source>
        <dbReference type="ARBA" id="ARBA00022614"/>
    </source>
</evidence>
<dbReference type="InterPro" id="IPR050576">
    <property type="entry name" value="Cilia_flagella_integrity"/>
</dbReference>
<evidence type="ECO:0000313" key="4">
    <source>
        <dbReference type="EMBL" id="KAG8467459.1"/>
    </source>
</evidence>
<dbReference type="InterPro" id="IPR001611">
    <property type="entry name" value="Leu-rich_rpt"/>
</dbReference>